<name>A0A1B2E386_9BACL</name>
<evidence type="ECO:0000313" key="4">
    <source>
        <dbReference type="EMBL" id="OOC63396.1"/>
    </source>
</evidence>
<keyword evidence="5" id="KW-1185">Reference proteome</keyword>
<feature type="region of interest" description="Disordered" evidence="1">
    <location>
        <begin position="26"/>
        <end position="46"/>
    </location>
</feature>
<evidence type="ECO:0000313" key="3">
    <source>
        <dbReference type="EMBL" id="ANY74423.1"/>
    </source>
</evidence>
<keyword evidence="2" id="KW-1133">Transmembrane helix</keyword>
<protein>
    <submittedName>
        <fullName evidence="3">Sporulation protein YunB</fullName>
    </submittedName>
</protein>
<accession>A0A1B2E386</accession>
<dbReference type="OrthoDB" id="1649278at2"/>
<dbReference type="RefSeq" id="WP_077568115.1">
    <property type="nucleotide sequence ID" value="NZ_CP016809.1"/>
</dbReference>
<gene>
    <name evidence="4" type="ORF">BBD40_16895</name>
    <name evidence="3" type="ORF">BBD41_18670</name>
</gene>
<dbReference type="NCBIfam" id="TIGR02832">
    <property type="entry name" value="spo_yunB"/>
    <property type="match status" value="1"/>
</dbReference>
<sequence>MRRKRWGSRRLSFPSLSWPKPRRTFKPSRRGFRAVPSRGGGRPQVAKRRSRKKWWLIAIVLIIFGITQFFMHIERNLRPPIMHLAQIRVKQIATEAINKAITSQVTQGQDFENLVNWKTDSSGKVTGFMLNYAEHLKITSHTTQVVQQTLDDIHKRKEHIPLGQVLKSPIIASFGPQIPLKIEPQGAVKVQLDTRQQGAGINMILVEVFVHIVTEVAVVVPFDMEPQTVETDIPISYLLVVGDVPMYYYDAQGKAVGENKASAPSIAIPPPSSTDNSAKEGEPQGSTGDTPLITPPSGSTSPGAASPGSTTAPGETPAGESDPGSVQPEGGGAGH</sequence>
<feature type="transmembrane region" description="Helical" evidence="2">
    <location>
        <begin position="54"/>
        <end position="73"/>
    </location>
</feature>
<dbReference type="EMBL" id="MRVI01000001">
    <property type="protein sequence ID" value="OOC63396.1"/>
    <property type="molecule type" value="Genomic_DNA"/>
</dbReference>
<feature type="compositionally biased region" description="Low complexity" evidence="1">
    <location>
        <begin position="295"/>
        <end position="314"/>
    </location>
</feature>
<reference evidence="4 5" key="2">
    <citation type="submission" date="2016-12" db="EMBL/GenBank/DDBJ databases">
        <title>Genome sequencing and description of Paenibacillus sp. nov. from high altitude lake in the Indian Trans- Himalayas.</title>
        <authorList>
            <person name="Kiran S."/>
            <person name="Swarnkar M.K."/>
            <person name="Rana A."/>
            <person name="Tewari R."/>
            <person name="Gulati A."/>
        </authorList>
    </citation>
    <scope>NUCLEOTIDE SEQUENCE [LARGE SCALE GENOMIC DNA]</scope>
    <source>
        <strain evidence="4 5">IHBB 9951</strain>
    </source>
</reference>
<reference evidence="3" key="1">
    <citation type="submission" date="2016-08" db="EMBL/GenBank/DDBJ databases">
        <title>Complete Genome Seqeunce of Paenibacillus sp. nov. IHBB 9852 from high altitute lake of Indian trans-Himalayas.</title>
        <authorList>
            <person name="Kiran S."/>
            <person name="Swarnkar M.K."/>
            <person name="Rana A."/>
            <person name="Tewari R."/>
            <person name="Gulati A."/>
        </authorList>
    </citation>
    <scope>NUCLEOTIDE SEQUENCE [LARGE SCALE GENOMIC DNA]</scope>
    <source>
        <strain evidence="3">IHBB 9852</strain>
    </source>
</reference>
<dbReference type="EMBL" id="CP016809">
    <property type="protein sequence ID" value="ANY74423.1"/>
    <property type="molecule type" value="Genomic_DNA"/>
</dbReference>
<dbReference type="InterPro" id="IPR014197">
    <property type="entry name" value="Sporulation_prot_YunB"/>
</dbReference>
<evidence type="ECO:0000256" key="2">
    <source>
        <dbReference type="SAM" id="Phobius"/>
    </source>
</evidence>
<keyword evidence="2" id="KW-0812">Transmembrane</keyword>
<dbReference type="Proteomes" id="UP000189059">
    <property type="component" value="Unassembled WGS sequence"/>
</dbReference>
<dbReference type="AlphaFoldDB" id="A0A1B2E386"/>
<evidence type="ECO:0000313" key="5">
    <source>
        <dbReference type="Proteomes" id="UP000189059"/>
    </source>
</evidence>
<dbReference type="Pfam" id="PF09560">
    <property type="entry name" value="Spore_YunB"/>
    <property type="match status" value="1"/>
</dbReference>
<keyword evidence="2" id="KW-0472">Membrane</keyword>
<evidence type="ECO:0000256" key="1">
    <source>
        <dbReference type="SAM" id="MobiDB-lite"/>
    </source>
</evidence>
<feature type="region of interest" description="Disordered" evidence="1">
    <location>
        <begin position="261"/>
        <end position="335"/>
    </location>
</feature>
<dbReference type="KEGG" id="pib:BBD41_18670"/>
<proteinExistence type="predicted"/>
<organism evidence="3">
    <name type="scientific">Paenibacillus ihbetae</name>
    <dbReference type="NCBI Taxonomy" id="1870820"/>
    <lineage>
        <taxon>Bacteria</taxon>
        <taxon>Bacillati</taxon>
        <taxon>Bacillota</taxon>
        <taxon>Bacilli</taxon>
        <taxon>Bacillales</taxon>
        <taxon>Paenibacillaceae</taxon>
        <taxon>Paenibacillus</taxon>
    </lineage>
</organism>